<dbReference type="InterPro" id="IPR043519">
    <property type="entry name" value="NT_sf"/>
</dbReference>
<dbReference type="SUPFAM" id="SSF81301">
    <property type="entry name" value="Nucleotidyltransferase"/>
    <property type="match status" value="1"/>
</dbReference>
<reference evidence="2" key="1">
    <citation type="submission" date="2021-02" db="EMBL/GenBank/DDBJ databases">
        <authorList>
            <person name="Dougan E. K."/>
            <person name="Rhodes N."/>
            <person name="Thang M."/>
            <person name="Chan C."/>
        </authorList>
    </citation>
    <scope>NUCLEOTIDE SEQUENCE</scope>
</reference>
<dbReference type="OrthoDB" id="409938at2759"/>
<dbReference type="Gene3D" id="3.30.460.10">
    <property type="entry name" value="Beta Polymerase, domain 2"/>
    <property type="match status" value="1"/>
</dbReference>
<dbReference type="GO" id="GO:0015969">
    <property type="term" value="P:guanosine tetraphosphate metabolic process"/>
    <property type="evidence" value="ECO:0007669"/>
    <property type="project" value="InterPro"/>
</dbReference>
<proteinExistence type="predicted"/>
<dbReference type="Pfam" id="PF04607">
    <property type="entry name" value="RelA_SpoT"/>
    <property type="match status" value="1"/>
</dbReference>
<evidence type="ECO:0000313" key="2">
    <source>
        <dbReference type="EMBL" id="CAE7453374.1"/>
    </source>
</evidence>
<comment type="caution">
    <text evidence="2">The sequence shown here is derived from an EMBL/GenBank/DDBJ whole genome shotgun (WGS) entry which is preliminary data.</text>
</comment>
<gene>
    <name evidence="2" type="primary">Pclo</name>
    <name evidence="2" type="ORF">SPIL2461_LOCUS11111</name>
</gene>
<keyword evidence="3" id="KW-1185">Reference proteome</keyword>
<dbReference type="InterPro" id="IPR007685">
    <property type="entry name" value="RelA_SpoT"/>
</dbReference>
<evidence type="ECO:0000259" key="1">
    <source>
        <dbReference type="Pfam" id="PF04607"/>
    </source>
</evidence>
<dbReference type="Proteomes" id="UP000649617">
    <property type="component" value="Unassembled WGS sequence"/>
</dbReference>
<organism evidence="2 3">
    <name type="scientific">Symbiodinium pilosum</name>
    <name type="common">Dinoflagellate</name>
    <dbReference type="NCBI Taxonomy" id="2952"/>
    <lineage>
        <taxon>Eukaryota</taxon>
        <taxon>Sar</taxon>
        <taxon>Alveolata</taxon>
        <taxon>Dinophyceae</taxon>
        <taxon>Suessiales</taxon>
        <taxon>Symbiodiniaceae</taxon>
        <taxon>Symbiodinium</taxon>
    </lineage>
</organism>
<accession>A0A812RVL0</accession>
<dbReference type="EMBL" id="CAJNIZ010021580">
    <property type="protein sequence ID" value="CAE7453374.1"/>
    <property type="molecule type" value="Genomic_DNA"/>
</dbReference>
<feature type="domain" description="RelA/SpoT" evidence="1">
    <location>
        <begin position="48"/>
        <end position="123"/>
    </location>
</feature>
<sequence length="197" mass="22347">MNYQPYFDTLEELFTFHKEKKLIFDKKVSDLAANTNGTALIPGLKGYRLTDIVRATILYDSIPDMYHGLQAIDKDDSLRIIEFNDRYQEHLDSGYRDLQLAVSINDMVCELQLNTHVMAFVKEHSGHRGFEVKRELVAAIAQSDAGRCSEILFLGRHSVVADGPDHLKDILDDDRQPVLHQVRQIGSGLAGYTIQLD</sequence>
<protein>
    <submittedName>
        <fullName evidence="2">Pclo protein</fullName>
    </submittedName>
</protein>
<name>A0A812RVL0_SYMPI</name>
<dbReference type="AlphaFoldDB" id="A0A812RVL0"/>
<evidence type="ECO:0000313" key="3">
    <source>
        <dbReference type="Proteomes" id="UP000649617"/>
    </source>
</evidence>